<organism evidence="2 3">
    <name type="scientific">Corynebacterium accolens</name>
    <dbReference type="NCBI Taxonomy" id="38284"/>
    <lineage>
        <taxon>Bacteria</taxon>
        <taxon>Bacillati</taxon>
        <taxon>Actinomycetota</taxon>
        <taxon>Actinomycetes</taxon>
        <taxon>Mycobacteriales</taxon>
        <taxon>Corynebacteriaceae</taxon>
        <taxon>Corynebacterium</taxon>
    </lineage>
</organism>
<reference evidence="2 3" key="1">
    <citation type="submission" date="2023-05" db="EMBL/GenBank/DDBJ databases">
        <title>Metabolic capabilities are highly conserved among human nasal-associated Corynebacterium species in pangenomic analyses.</title>
        <authorList>
            <person name="Tran T.H."/>
            <person name="Roberts A.Q."/>
            <person name="Escapa I.F."/>
            <person name="Gao W."/>
            <person name="Conlan S."/>
            <person name="Kong H."/>
            <person name="Segre J.A."/>
            <person name="Kelly M.S."/>
            <person name="Lemon K.P."/>
        </authorList>
    </citation>
    <scope>NUCLEOTIDE SEQUENCE [LARGE SCALE GENOMIC DNA]</scope>
    <source>
        <strain evidence="2 3">KPL3802</strain>
    </source>
</reference>
<dbReference type="Proteomes" id="UP001239414">
    <property type="component" value="Unassembled WGS sequence"/>
</dbReference>
<keyword evidence="3" id="KW-1185">Reference proteome</keyword>
<feature type="compositionally biased region" description="Low complexity" evidence="1">
    <location>
        <begin position="26"/>
        <end position="39"/>
    </location>
</feature>
<evidence type="ECO:0000313" key="2">
    <source>
        <dbReference type="EMBL" id="MDK4247850.1"/>
    </source>
</evidence>
<comment type="caution">
    <text evidence="2">The sequence shown here is derived from an EMBL/GenBank/DDBJ whole genome shotgun (WGS) entry which is preliminary data.</text>
</comment>
<name>A0ABT7FQU0_9CORY</name>
<feature type="region of interest" description="Disordered" evidence="1">
    <location>
        <begin position="26"/>
        <end position="53"/>
    </location>
</feature>
<protein>
    <submittedName>
        <fullName evidence="2">Uncharacterized protein</fullName>
    </submittedName>
</protein>
<dbReference type="RefSeq" id="WP_284609737.1">
    <property type="nucleotide sequence ID" value="NZ_JASNTZ010000011.1"/>
</dbReference>
<sequence>MVACATLLEEEALGELDDELVEVLVDSSSEGEGSASGDEQALMEKVRRAPRSSRGDLVGMVGCLSGSGEKYTLEERTVLA</sequence>
<evidence type="ECO:0000256" key="1">
    <source>
        <dbReference type="SAM" id="MobiDB-lite"/>
    </source>
</evidence>
<proteinExistence type="predicted"/>
<accession>A0ABT7FQU0</accession>
<evidence type="ECO:0000313" key="3">
    <source>
        <dbReference type="Proteomes" id="UP001239414"/>
    </source>
</evidence>
<dbReference type="EMBL" id="JASNUO010000006">
    <property type="protein sequence ID" value="MDK4247850.1"/>
    <property type="molecule type" value="Genomic_DNA"/>
</dbReference>
<gene>
    <name evidence="2" type="ORF">QPX34_07400</name>
</gene>